<dbReference type="RefSeq" id="YP_010113352.1">
    <property type="nucleotide sequence ID" value="NC_055902.1"/>
</dbReference>
<sequence length="127" mass="14652">MKTLSFIGTGKYAKRPVFIDFNKQTVETIAPLRCSIDECYIAPEDMEVRYKKNGKDVVLKADKGDIIVTFYDEDWIIYPVVVIKNKDWKENVLAYIKREEAKKNDAVIDATYSICRKSCSCDCCECK</sequence>
<organism evidence="1 2">
    <name type="scientific">uncultured phage cr131_1</name>
    <dbReference type="NCBI Taxonomy" id="2772093"/>
    <lineage>
        <taxon>Viruses</taxon>
        <taxon>Duplodnaviria</taxon>
        <taxon>Heunggongvirae</taxon>
        <taxon>Uroviricota</taxon>
        <taxon>Caudoviricetes</taxon>
        <taxon>Crassvirales</taxon>
        <taxon>Suoliviridae</taxon>
        <taxon>Oafivirinae</taxon>
        <taxon>Cacepaovirus</taxon>
        <taxon>Cacepaovirus simiae</taxon>
    </lineage>
</organism>
<evidence type="ECO:0000313" key="1">
    <source>
        <dbReference type="EMBL" id="QOR57712.1"/>
    </source>
</evidence>
<proteinExistence type="predicted"/>
<name>A0A7M1RV47_9CAUD</name>
<evidence type="ECO:0000313" key="2">
    <source>
        <dbReference type="Proteomes" id="UP000594129"/>
    </source>
</evidence>
<protein>
    <submittedName>
        <fullName evidence="1">Uncharacterized protein</fullName>
    </submittedName>
</protein>
<keyword evidence="2" id="KW-1185">Reference proteome</keyword>
<dbReference type="GeneID" id="65131871"/>
<dbReference type="EMBL" id="MT774409">
    <property type="protein sequence ID" value="QOR57712.1"/>
    <property type="molecule type" value="Genomic_DNA"/>
</dbReference>
<dbReference type="KEGG" id="vg:65131871"/>
<reference evidence="1 2" key="1">
    <citation type="submission" date="2020-07" db="EMBL/GenBank/DDBJ databases">
        <title>Taxonomic proposal: Crassvirales, a new order of highly abundant and diverse bacterial viruses.</title>
        <authorList>
            <person name="Shkoporov A.N."/>
            <person name="Stockdale S.R."/>
            <person name="Guerin E."/>
            <person name="Ross R.P."/>
            <person name="Hill C."/>
        </authorList>
    </citation>
    <scope>NUCLEOTIDE SEQUENCE [LARGE SCALE GENOMIC DNA]</scope>
</reference>
<accession>A0A7M1RV47</accession>
<dbReference type="Proteomes" id="UP000594129">
    <property type="component" value="Segment"/>
</dbReference>